<dbReference type="Gene3D" id="2.60.40.4350">
    <property type="match status" value="1"/>
</dbReference>
<gene>
    <name evidence="1" type="ORF">SAMN05216377_12330</name>
</gene>
<proteinExistence type="predicted"/>
<dbReference type="Pfam" id="PF09700">
    <property type="entry name" value="Cas_Cmr3"/>
    <property type="match status" value="1"/>
</dbReference>
<dbReference type="RefSeq" id="WP_093089553.1">
    <property type="nucleotide sequence ID" value="NZ_FNBE01000023.1"/>
</dbReference>
<accession>A0A1G8CQX6</accession>
<evidence type="ECO:0000313" key="1">
    <source>
        <dbReference type="EMBL" id="SDH47723.1"/>
    </source>
</evidence>
<organism evidence="1 2">
    <name type="scientific">Pseudonocardia oroxyli</name>
    <dbReference type="NCBI Taxonomy" id="366584"/>
    <lineage>
        <taxon>Bacteria</taxon>
        <taxon>Bacillati</taxon>
        <taxon>Actinomycetota</taxon>
        <taxon>Actinomycetes</taxon>
        <taxon>Pseudonocardiales</taxon>
        <taxon>Pseudonocardiaceae</taxon>
        <taxon>Pseudonocardia</taxon>
    </lineage>
</organism>
<protein>
    <submittedName>
        <fullName evidence="1">CRISPR-associated protein Csx10</fullName>
    </submittedName>
</protein>
<dbReference type="OrthoDB" id="3666789at2"/>
<dbReference type="STRING" id="366584.SAMN05216377_12330"/>
<dbReference type="Proteomes" id="UP000198967">
    <property type="component" value="Unassembled WGS sequence"/>
</dbReference>
<dbReference type="EMBL" id="FNBE01000023">
    <property type="protein sequence ID" value="SDH47723.1"/>
    <property type="molecule type" value="Genomic_DNA"/>
</dbReference>
<name>A0A1G8CQX6_PSEOR</name>
<sequence length="429" mass="46074">MIRLDAVARQPLHLGTQPDAGWLTDTHRFIPGSVVRGALAASWLGRFRGPRPDTSSDDEFLRLFEGGLRYGPLYPSDDALRPLSVFGCKYACDGDAPVDAAFTEDLPARCPACGSPLEASRGSVTGGQAVENTRLELDRDGRAVEGKLFTRRALAAGTRLTGLVDGDLDAECGWLGEPDLLVRFGGRRSTSGLTELRATPVDERPRFDGYDPASRRLVLRMLSPGIFLDGLGRPSWFPDLVEIGTLLGVGTTVASAYLRPATVGGWHAASNLPKPRDFAVAAGSVFVLQLDGDPGVVGLDRLWRTGTGLRRAEGNGWVSLDRWRAPAPIQQPSRSARRRSDALVIEVLGTGVGAEFVSDLRAWAQTGGGSDAQAGQRVLLGARRYGSLGESRLNVLRKALDLPPDEAAGLAQRLSEYLVVQTSRRGARR</sequence>
<keyword evidence="2" id="KW-1185">Reference proteome</keyword>
<reference evidence="1 2" key="1">
    <citation type="submission" date="2016-10" db="EMBL/GenBank/DDBJ databases">
        <authorList>
            <person name="de Groot N.N."/>
        </authorList>
    </citation>
    <scope>NUCLEOTIDE SEQUENCE [LARGE SCALE GENOMIC DNA]</scope>
    <source>
        <strain evidence="1 2">CGMCC 4.3143</strain>
    </source>
</reference>
<evidence type="ECO:0000313" key="2">
    <source>
        <dbReference type="Proteomes" id="UP000198967"/>
    </source>
</evidence>
<dbReference type="InterPro" id="IPR019117">
    <property type="entry name" value="CRISPR-assoc_protein_Cmr3"/>
</dbReference>
<dbReference type="AlphaFoldDB" id="A0A1G8CQX6"/>